<comment type="caution">
    <text evidence="1">The sequence shown here is derived from an EMBL/GenBank/DDBJ whole genome shotgun (WGS) entry which is preliminary data.</text>
</comment>
<name>A0A9X2BX22_9PROT</name>
<protein>
    <submittedName>
        <fullName evidence="1">Uncharacterized protein</fullName>
    </submittedName>
</protein>
<accession>A0A9X2BX22</accession>
<keyword evidence="2" id="KW-1185">Reference proteome</keyword>
<evidence type="ECO:0000313" key="2">
    <source>
        <dbReference type="Proteomes" id="UP001139516"/>
    </source>
</evidence>
<dbReference type="AlphaFoldDB" id="A0A9X2BX22"/>
<dbReference type="RefSeq" id="WP_248670288.1">
    <property type="nucleotide sequence ID" value="NZ_JALPRX010000236.1"/>
</dbReference>
<dbReference type="EMBL" id="JALPRX010000236">
    <property type="protein sequence ID" value="MCK8788247.1"/>
    <property type="molecule type" value="Genomic_DNA"/>
</dbReference>
<evidence type="ECO:0000313" key="1">
    <source>
        <dbReference type="EMBL" id="MCK8788247.1"/>
    </source>
</evidence>
<reference evidence="1" key="1">
    <citation type="submission" date="2022-04" db="EMBL/GenBank/DDBJ databases">
        <title>Roseomonas acroporae sp. nov., isolated from coral Acropora digitifera.</title>
        <authorList>
            <person name="Sun H."/>
        </authorList>
    </citation>
    <scope>NUCLEOTIDE SEQUENCE</scope>
    <source>
        <strain evidence="1">NAR14</strain>
    </source>
</reference>
<sequence length="117" mass="12708">FKGSLIDTDEDTGECHYCAQGDALHLAGWSDERLHNVEQEEADRAVAELLGVSRFQAVLLRQVNDRRDGAPQIVLTNPERVIGDQAPIILAFARHLDAMTAEELAAAWDAARGAAGD</sequence>
<feature type="non-terminal residue" evidence="1">
    <location>
        <position position="117"/>
    </location>
</feature>
<feature type="non-terminal residue" evidence="1">
    <location>
        <position position="1"/>
    </location>
</feature>
<dbReference type="Proteomes" id="UP001139516">
    <property type="component" value="Unassembled WGS sequence"/>
</dbReference>
<gene>
    <name evidence="1" type="ORF">M0638_28250</name>
</gene>
<organism evidence="1 2">
    <name type="scientific">Roseomonas acroporae</name>
    <dbReference type="NCBI Taxonomy" id="2937791"/>
    <lineage>
        <taxon>Bacteria</taxon>
        <taxon>Pseudomonadati</taxon>
        <taxon>Pseudomonadota</taxon>
        <taxon>Alphaproteobacteria</taxon>
        <taxon>Acetobacterales</taxon>
        <taxon>Roseomonadaceae</taxon>
        <taxon>Roseomonas</taxon>
    </lineage>
</organism>
<proteinExistence type="predicted"/>